<keyword evidence="3" id="KW-1185">Reference proteome</keyword>
<evidence type="ECO:0000313" key="3">
    <source>
        <dbReference type="Proteomes" id="UP000192601"/>
    </source>
</evidence>
<evidence type="ECO:0000259" key="1">
    <source>
        <dbReference type="Pfam" id="PF12728"/>
    </source>
</evidence>
<dbReference type="InterPro" id="IPR009061">
    <property type="entry name" value="DNA-bd_dom_put_sf"/>
</dbReference>
<dbReference type="STRING" id="1783.BST44_22755"/>
<proteinExistence type="predicted"/>
<dbReference type="NCBIfam" id="TIGR01764">
    <property type="entry name" value="excise"/>
    <property type="match status" value="1"/>
</dbReference>
<accession>A0A1X0K8M5</accession>
<dbReference type="Proteomes" id="UP000192601">
    <property type="component" value="Unassembled WGS sequence"/>
</dbReference>
<dbReference type="GO" id="GO:0003677">
    <property type="term" value="F:DNA binding"/>
    <property type="evidence" value="ECO:0007669"/>
    <property type="project" value="InterPro"/>
</dbReference>
<dbReference type="SUPFAM" id="SSF46955">
    <property type="entry name" value="Putative DNA-binding domain"/>
    <property type="match status" value="1"/>
</dbReference>
<dbReference type="InterPro" id="IPR010093">
    <property type="entry name" value="SinI_DNA-bd"/>
</dbReference>
<dbReference type="InterPro" id="IPR036388">
    <property type="entry name" value="WH-like_DNA-bd_sf"/>
</dbReference>
<dbReference type="Pfam" id="PF12728">
    <property type="entry name" value="HTH_17"/>
    <property type="match status" value="1"/>
</dbReference>
<organism evidence="2 3">
    <name type="scientific">Mycobacterium scrofulaceum</name>
    <dbReference type="NCBI Taxonomy" id="1783"/>
    <lineage>
        <taxon>Bacteria</taxon>
        <taxon>Bacillati</taxon>
        <taxon>Actinomycetota</taxon>
        <taxon>Actinomycetes</taxon>
        <taxon>Mycobacteriales</taxon>
        <taxon>Mycobacteriaceae</taxon>
        <taxon>Mycobacterium</taxon>
    </lineage>
</organism>
<name>A0A1X0K8M5_MYCSC</name>
<dbReference type="AlphaFoldDB" id="A0A1X0K8M5"/>
<dbReference type="EMBL" id="MVIJ01000044">
    <property type="protein sequence ID" value="ORB70853.1"/>
    <property type="molecule type" value="Genomic_DNA"/>
</dbReference>
<reference evidence="2 3" key="1">
    <citation type="submission" date="2017-02" db="EMBL/GenBank/DDBJ databases">
        <title>The new phylogeny of genus Mycobacterium.</title>
        <authorList>
            <person name="Tortoli E."/>
            <person name="Trovato A."/>
            <person name="Cirillo D.M."/>
        </authorList>
    </citation>
    <scope>NUCLEOTIDE SEQUENCE [LARGE SCALE GENOMIC DNA]</scope>
    <source>
        <strain evidence="2 3">DSM 43992</strain>
    </source>
</reference>
<dbReference type="RefSeq" id="WP_083179341.1">
    <property type="nucleotide sequence ID" value="NZ_MVIJ01000044.1"/>
</dbReference>
<feature type="domain" description="Helix-turn-helix" evidence="1">
    <location>
        <begin position="5"/>
        <end position="53"/>
    </location>
</feature>
<comment type="caution">
    <text evidence="2">The sequence shown here is derived from an EMBL/GenBank/DDBJ whole genome shotgun (WGS) entry which is preliminary data.</text>
</comment>
<sequence length="61" mass="6949">MDELISLRELAAYLGVPESTVYSWRCNGSMPIPGVRIGRRVMFRREDVKAWLDTAFANCIS</sequence>
<dbReference type="Gene3D" id="1.10.10.10">
    <property type="entry name" value="Winged helix-like DNA-binding domain superfamily/Winged helix DNA-binding domain"/>
    <property type="match status" value="1"/>
</dbReference>
<evidence type="ECO:0000313" key="2">
    <source>
        <dbReference type="EMBL" id="ORB70853.1"/>
    </source>
</evidence>
<dbReference type="InterPro" id="IPR041657">
    <property type="entry name" value="HTH_17"/>
</dbReference>
<dbReference type="OrthoDB" id="5524782at2"/>
<protein>
    <recommendedName>
        <fullName evidence="1">Helix-turn-helix domain-containing protein</fullName>
    </recommendedName>
</protein>
<gene>
    <name evidence="2" type="ORF">BST44_22755</name>
</gene>